<dbReference type="Gene3D" id="3.40.309.10">
    <property type="entry name" value="Aldehyde Dehydrogenase, Chain A, domain 2"/>
    <property type="match status" value="1"/>
</dbReference>
<dbReference type="Gene3D" id="3.40.605.10">
    <property type="entry name" value="Aldehyde Dehydrogenase, Chain A, domain 1"/>
    <property type="match status" value="1"/>
</dbReference>
<feature type="active site" evidence="3">
    <location>
        <position position="325"/>
    </location>
</feature>
<evidence type="ECO:0000256" key="2">
    <source>
        <dbReference type="ARBA" id="ARBA00023002"/>
    </source>
</evidence>
<dbReference type="Proteomes" id="UP000305948">
    <property type="component" value="Unassembled WGS sequence"/>
</dbReference>
<proteinExistence type="inferred from homology"/>
<protein>
    <submittedName>
        <fullName evidence="6">Aldedh-domain-containing protein</fullName>
    </submittedName>
</protein>
<dbReference type="STRING" id="5364.A0A5C3NFV9"/>
<dbReference type="GO" id="GO:0016620">
    <property type="term" value="F:oxidoreductase activity, acting on the aldehyde or oxo group of donors, NAD or NADP as acceptor"/>
    <property type="evidence" value="ECO:0007669"/>
    <property type="project" value="InterPro"/>
</dbReference>
<evidence type="ECO:0000313" key="7">
    <source>
        <dbReference type="Proteomes" id="UP000305948"/>
    </source>
</evidence>
<dbReference type="PROSITE" id="PS00687">
    <property type="entry name" value="ALDEHYDE_DEHYDR_GLU"/>
    <property type="match status" value="1"/>
</dbReference>
<dbReference type="InterPro" id="IPR016163">
    <property type="entry name" value="Ald_DH_C"/>
</dbReference>
<organism evidence="6 7">
    <name type="scientific">Heliocybe sulcata</name>
    <dbReference type="NCBI Taxonomy" id="5364"/>
    <lineage>
        <taxon>Eukaryota</taxon>
        <taxon>Fungi</taxon>
        <taxon>Dikarya</taxon>
        <taxon>Basidiomycota</taxon>
        <taxon>Agaricomycotina</taxon>
        <taxon>Agaricomycetes</taxon>
        <taxon>Gloeophyllales</taxon>
        <taxon>Gloeophyllaceae</taxon>
        <taxon>Heliocybe</taxon>
    </lineage>
</organism>
<name>A0A5C3NFV9_9AGAM</name>
<gene>
    <name evidence="6" type="ORF">OE88DRAFT_1650021</name>
</gene>
<accession>A0A5C3NFV9</accession>
<dbReference type="EMBL" id="ML213503">
    <property type="protein sequence ID" value="TFK56634.1"/>
    <property type="molecule type" value="Genomic_DNA"/>
</dbReference>
<dbReference type="CDD" id="cd07098">
    <property type="entry name" value="ALDH_F15-22"/>
    <property type="match status" value="1"/>
</dbReference>
<dbReference type="InterPro" id="IPR029510">
    <property type="entry name" value="Ald_DH_CS_GLU"/>
</dbReference>
<evidence type="ECO:0000259" key="5">
    <source>
        <dbReference type="Pfam" id="PF00171"/>
    </source>
</evidence>
<dbReference type="InterPro" id="IPR016162">
    <property type="entry name" value="Ald_DH_N"/>
</dbReference>
<reference evidence="6 7" key="1">
    <citation type="journal article" date="2019" name="Nat. Ecol. Evol.">
        <title>Megaphylogeny resolves global patterns of mushroom evolution.</title>
        <authorList>
            <person name="Varga T."/>
            <person name="Krizsan K."/>
            <person name="Foldi C."/>
            <person name="Dima B."/>
            <person name="Sanchez-Garcia M."/>
            <person name="Sanchez-Ramirez S."/>
            <person name="Szollosi G.J."/>
            <person name="Szarkandi J.G."/>
            <person name="Papp V."/>
            <person name="Albert L."/>
            <person name="Andreopoulos W."/>
            <person name="Angelini C."/>
            <person name="Antonin V."/>
            <person name="Barry K.W."/>
            <person name="Bougher N.L."/>
            <person name="Buchanan P."/>
            <person name="Buyck B."/>
            <person name="Bense V."/>
            <person name="Catcheside P."/>
            <person name="Chovatia M."/>
            <person name="Cooper J."/>
            <person name="Damon W."/>
            <person name="Desjardin D."/>
            <person name="Finy P."/>
            <person name="Geml J."/>
            <person name="Haridas S."/>
            <person name="Hughes K."/>
            <person name="Justo A."/>
            <person name="Karasinski D."/>
            <person name="Kautmanova I."/>
            <person name="Kiss B."/>
            <person name="Kocsube S."/>
            <person name="Kotiranta H."/>
            <person name="LaButti K.M."/>
            <person name="Lechner B.E."/>
            <person name="Liimatainen K."/>
            <person name="Lipzen A."/>
            <person name="Lukacs Z."/>
            <person name="Mihaltcheva S."/>
            <person name="Morgado L.N."/>
            <person name="Niskanen T."/>
            <person name="Noordeloos M.E."/>
            <person name="Ohm R.A."/>
            <person name="Ortiz-Santana B."/>
            <person name="Ovrebo C."/>
            <person name="Racz N."/>
            <person name="Riley R."/>
            <person name="Savchenko A."/>
            <person name="Shiryaev A."/>
            <person name="Soop K."/>
            <person name="Spirin V."/>
            <person name="Szebenyi C."/>
            <person name="Tomsovsky M."/>
            <person name="Tulloss R.E."/>
            <person name="Uehling J."/>
            <person name="Grigoriev I.V."/>
            <person name="Vagvolgyi C."/>
            <person name="Papp T."/>
            <person name="Martin F.M."/>
            <person name="Miettinen O."/>
            <person name="Hibbett D.S."/>
            <person name="Nagy L.G."/>
        </authorList>
    </citation>
    <scope>NUCLEOTIDE SEQUENCE [LARGE SCALE GENOMIC DNA]</scope>
    <source>
        <strain evidence="6 7">OMC1185</strain>
    </source>
</reference>
<dbReference type="InterPro" id="IPR016161">
    <property type="entry name" value="Ald_DH/histidinol_DH"/>
</dbReference>
<keyword evidence="2 4" id="KW-0560">Oxidoreductase</keyword>
<feature type="domain" description="Aldehyde dehydrogenase" evidence="5">
    <location>
        <begin position="89"/>
        <end position="560"/>
    </location>
</feature>
<evidence type="ECO:0000256" key="3">
    <source>
        <dbReference type="PROSITE-ProRule" id="PRU10007"/>
    </source>
</evidence>
<dbReference type="PANTHER" id="PTHR11699">
    <property type="entry name" value="ALDEHYDE DEHYDROGENASE-RELATED"/>
    <property type="match status" value="1"/>
</dbReference>
<dbReference type="SUPFAM" id="SSF53720">
    <property type="entry name" value="ALDH-like"/>
    <property type="match status" value="1"/>
</dbReference>
<comment type="similarity">
    <text evidence="1 4">Belongs to the aldehyde dehydrogenase family.</text>
</comment>
<evidence type="ECO:0000256" key="1">
    <source>
        <dbReference type="ARBA" id="ARBA00009986"/>
    </source>
</evidence>
<dbReference type="OrthoDB" id="310895at2759"/>
<keyword evidence="7" id="KW-1185">Reference proteome</keyword>
<evidence type="ECO:0000256" key="4">
    <source>
        <dbReference type="RuleBase" id="RU003345"/>
    </source>
</evidence>
<dbReference type="InterPro" id="IPR015590">
    <property type="entry name" value="Aldehyde_DH_dom"/>
</dbReference>
<dbReference type="Pfam" id="PF00171">
    <property type="entry name" value="Aldedh"/>
    <property type="match status" value="1"/>
</dbReference>
<evidence type="ECO:0000313" key="6">
    <source>
        <dbReference type="EMBL" id="TFK56634.1"/>
    </source>
</evidence>
<sequence>MFGLRLFSGDDYDEEGTDFVTPLTIFFALGIYLVFRRYQNNRNRPIPFRWPEPREAEPGWQSIVIENPSLESHKGMEDLMPPFRPEGRRYITSYDPATGLHLGTIVADDPTEIQQKIEAAGAAQKEWRQTSFAQRRRVIRSLKKWLVENQESCARVACRDTGKTMIDAALGEILTTCSKMDWIINHGERYLQPERRRTNLILSYKLSEVHYEPLGVVSAIVSWNYPLHNAWSPILAGLFAGNAVVVKCSEQVIWSTQWFVGAIKECLRVCGYDPELVQLVCCWPDAAEALTTSQHIKHITFIGSEEVGRKVAQAATVHLTPVTLELGGKDPAIILQGTNIKKYASLWMRGVYQNVGQNCIGIEKLIVHSSLYPDLLEELSDRVKDLRCGAVLPQVADDYLNPVDCGAMISRDRFDHLETVIAQAQDAGATVIGGKRHHHPYHANGAFFEPTIVGEAPEETRVVQEELFAPVALLMSFETTEEAIELANGTRYGLGASVWGPDQEECVNVAKRLECGMVSINDFGVFYLNQDLPFGGTKASGYGRFGGPEGLRSLTNPKAIVVDRWPWLIQTSIPKVLDYPIASVQQSWAFVSGLVGVLYADGWRARFDSLTKLMNAAGR</sequence>
<dbReference type="AlphaFoldDB" id="A0A5C3NFV9"/>